<evidence type="ECO:0000256" key="1">
    <source>
        <dbReference type="SAM" id="MobiDB-lite"/>
    </source>
</evidence>
<name>A0AAW1WCR5_RUBAR</name>
<proteinExistence type="predicted"/>
<evidence type="ECO:0000313" key="3">
    <source>
        <dbReference type="Proteomes" id="UP001457282"/>
    </source>
</evidence>
<accession>A0AAW1WCR5</accession>
<comment type="caution">
    <text evidence="2">The sequence shown here is derived from an EMBL/GenBank/DDBJ whole genome shotgun (WGS) entry which is preliminary data.</text>
</comment>
<protein>
    <submittedName>
        <fullName evidence="2">Uncharacterized protein</fullName>
    </submittedName>
</protein>
<feature type="region of interest" description="Disordered" evidence="1">
    <location>
        <begin position="1"/>
        <end position="22"/>
    </location>
</feature>
<organism evidence="2 3">
    <name type="scientific">Rubus argutus</name>
    <name type="common">Southern blackberry</name>
    <dbReference type="NCBI Taxonomy" id="59490"/>
    <lineage>
        <taxon>Eukaryota</taxon>
        <taxon>Viridiplantae</taxon>
        <taxon>Streptophyta</taxon>
        <taxon>Embryophyta</taxon>
        <taxon>Tracheophyta</taxon>
        <taxon>Spermatophyta</taxon>
        <taxon>Magnoliopsida</taxon>
        <taxon>eudicotyledons</taxon>
        <taxon>Gunneridae</taxon>
        <taxon>Pentapetalae</taxon>
        <taxon>rosids</taxon>
        <taxon>fabids</taxon>
        <taxon>Rosales</taxon>
        <taxon>Rosaceae</taxon>
        <taxon>Rosoideae</taxon>
        <taxon>Rosoideae incertae sedis</taxon>
        <taxon>Rubus</taxon>
    </lineage>
</organism>
<dbReference type="EMBL" id="JBEDUW010000006">
    <property type="protein sequence ID" value="KAK9921784.1"/>
    <property type="molecule type" value="Genomic_DNA"/>
</dbReference>
<gene>
    <name evidence="2" type="ORF">M0R45_030280</name>
</gene>
<keyword evidence="3" id="KW-1185">Reference proteome</keyword>
<reference evidence="2 3" key="1">
    <citation type="journal article" date="2023" name="G3 (Bethesda)">
        <title>A chromosome-length genome assembly and annotation of blackberry (Rubus argutus, cv. 'Hillquist').</title>
        <authorList>
            <person name="Bruna T."/>
            <person name="Aryal R."/>
            <person name="Dudchenko O."/>
            <person name="Sargent D.J."/>
            <person name="Mead D."/>
            <person name="Buti M."/>
            <person name="Cavallini A."/>
            <person name="Hytonen T."/>
            <person name="Andres J."/>
            <person name="Pham M."/>
            <person name="Weisz D."/>
            <person name="Mascagni F."/>
            <person name="Usai G."/>
            <person name="Natali L."/>
            <person name="Bassil N."/>
            <person name="Fernandez G.E."/>
            <person name="Lomsadze A."/>
            <person name="Armour M."/>
            <person name="Olukolu B."/>
            <person name="Poorten T."/>
            <person name="Britton C."/>
            <person name="Davik J."/>
            <person name="Ashrafi H."/>
            <person name="Aiden E.L."/>
            <person name="Borodovsky M."/>
            <person name="Worthington M."/>
        </authorList>
    </citation>
    <scope>NUCLEOTIDE SEQUENCE [LARGE SCALE GENOMIC DNA]</scope>
    <source>
        <strain evidence="2">PI 553951</strain>
    </source>
</reference>
<dbReference type="Proteomes" id="UP001457282">
    <property type="component" value="Unassembled WGS sequence"/>
</dbReference>
<evidence type="ECO:0000313" key="2">
    <source>
        <dbReference type="EMBL" id="KAK9921784.1"/>
    </source>
</evidence>
<sequence length="131" mass="13906">MGGRSQRRGILSSSGPSKLGRCGLGACKAAVTATREERRWRERGGEAAGVAVRLCNRTGQWAGQQGRRDGESEGAWCDLGSGKARSISDGEVRCGLWRTLRRRRLEQSAMVVVAELVGTGTTSTEIDGVAG</sequence>
<dbReference type="AlphaFoldDB" id="A0AAW1WCR5"/>